<dbReference type="GO" id="GO:0046872">
    <property type="term" value="F:metal ion binding"/>
    <property type="evidence" value="ECO:0007669"/>
    <property type="project" value="UniProtKB-KW"/>
</dbReference>
<dbReference type="Pfam" id="PF02260">
    <property type="entry name" value="FATC"/>
    <property type="match status" value="1"/>
</dbReference>
<dbReference type="GO" id="GO:0009168">
    <property type="term" value="P:purine ribonucleoside monophosphate biosynthetic process"/>
    <property type="evidence" value="ECO:0007669"/>
    <property type="project" value="InterPro"/>
</dbReference>
<comment type="cofactor">
    <cofactor evidence="1">
        <name>Zn(2+)</name>
        <dbReference type="ChEBI" id="CHEBI:29105"/>
    </cofactor>
</comment>
<evidence type="ECO:0000256" key="2">
    <source>
        <dbReference type="ARBA" id="ARBA00006676"/>
    </source>
</evidence>
<dbReference type="PANTHER" id="PTHR43114">
    <property type="entry name" value="ADENINE DEAMINASE"/>
    <property type="match status" value="1"/>
</dbReference>
<keyword evidence="8" id="KW-0546">Nucleotide metabolism</keyword>
<feature type="domain" description="FATC" evidence="10">
    <location>
        <begin position="47"/>
        <end position="81"/>
    </location>
</feature>
<dbReference type="InterPro" id="IPR028892">
    <property type="entry name" value="ADE"/>
</dbReference>
<evidence type="ECO:0000313" key="12">
    <source>
        <dbReference type="Proteomes" id="UP000243876"/>
    </source>
</evidence>
<name>A0A0D6EG24_SPOSA</name>
<dbReference type="PROSITE" id="PS00485">
    <property type="entry name" value="A_DEAMINASE"/>
    <property type="match status" value="1"/>
</dbReference>
<proteinExistence type="inferred from homology"/>
<keyword evidence="9" id="KW-0539">Nucleus</keyword>
<dbReference type="OrthoDB" id="272271at2759"/>
<feature type="non-terminal residue" evidence="11">
    <location>
        <position position="1"/>
    </location>
</feature>
<dbReference type="InterPro" id="IPR003152">
    <property type="entry name" value="FATC_dom"/>
</dbReference>
<protein>
    <recommendedName>
        <fullName evidence="3">Adenosine deaminase</fullName>
    </recommendedName>
</protein>
<dbReference type="GO" id="GO:0006146">
    <property type="term" value="P:adenine catabolic process"/>
    <property type="evidence" value="ECO:0007669"/>
    <property type="project" value="InterPro"/>
</dbReference>
<evidence type="ECO:0000256" key="1">
    <source>
        <dbReference type="ARBA" id="ARBA00001947"/>
    </source>
</evidence>
<dbReference type="HAMAP" id="MF_01962">
    <property type="entry name" value="Adenine_deaminase"/>
    <property type="match status" value="1"/>
</dbReference>
<evidence type="ECO:0000256" key="8">
    <source>
        <dbReference type="ARBA" id="ARBA00023080"/>
    </source>
</evidence>
<dbReference type="GO" id="GO:0000034">
    <property type="term" value="F:adenine deaminase activity"/>
    <property type="evidence" value="ECO:0007669"/>
    <property type="project" value="InterPro"/>
</dbReference>
<evidence type="ECO:0000259" key="10">
    <source>
        <dbReference type="PROSITE" id="PS51190"/>
    </source>
</evidence>
<comment type="similarity">
    <text evidence="2">Belongs to the metallo-dependent hydrolases superfamily. Adenosine and AMP deaminases family.</text>
</comment>
<evidence type="ECO:0000313" key="11">
    <source>
        <dbReference type="EMBL" id="CEQ38972.1"/>
    </source>
</evidence>
<dbReference type="InterPro" id="IPR032466">
    <property type="entry name" value="Metal_Hydrolase"/>
</dbReference>
<dbReference type="InterPro" id="IPR006330">
    <property type="entry name" value="Ado/ade_deaminase"/>
</dbReference>
<keyword evidence="7" id="KW-0862">Zinc</keyword>
<dbReference type="Gene3D" id="3.20.20.140">
    <property type="entry name" value="Metal-dependent hydrolases"/>
    <property type="match status" value="1"/>
</dbReference>
<keyword evidence="5" id="KW-0479">Metal-binding</keyword>
<dbReference type="SUPFAM" id="SSF51556">
    <property type="entry name" value="Metallo-dependent hydrolases"/>
    <property type="match status" value="1"/>
</dbReference>
<dbReference type="SMART" id="SM01343">
    <property type="entry name" value="FATC"/>
    <property type="match status" value="1"/>
</dbReference>
<reference evidence="12" key="1">
    <citation type="submission" date="2015-02" db="EMBL/GenBank/DDBJ databases">
        <authorList>
            <person name="Gon?alves P."/>
        </authorList>
    </citation>
    <scope>NUCLEOTIDE SEQUENCE [LARGE SCALE GENOMIC DNA]</scope>
</reference>
<keyword evidence="12" id="KW-1185">Reference proteome</keyword>
<accession>A0A0D6EG24</accession>
<dbReference type="EMBL" id="CENE01000001">
    <property type="protein sequence ID" value="CEQ38972.1"/>
    <property type="molecule type" value="Genomic_DNA"/>
</dbReference>
<sequence>MPALRQSRDTGTELDQTKAKALESLEPISNKLLGLQVTSDPDSLGAKEVTVEEQVERLIREARDPKNLGSMYVGLRTTPLFTRSALRRPLTLLIVIPQLLLSALKLGSTVCSDAAISFLRGLPKCEHHMHIEGSLEPEMLFALAEKNKIALDPAMYTTIPALQERYCNFSNLDDFLAYFNKAMDVLLYEDDFADLAYGYMKRVHTDGLVHAEVFFDPQAHTGRGVALESVVRGLNKGLKKGEAEFGITHKLIKCFVKHLSVESAIESLEACAPYFQSGEIHGLGADSTEKNNPREPTNSSAVARIDGLISDKGEPSKFASIYERARALGVKNLTMHSGEEGPASWVRQTVEDLGINRVDHGVHVSIDRLDLYDIVLIPRLRLILMDQQAADDPQLLIDLAFRRTFLTICPLSNVRLKVHKDVRESPIPKLMEAGVPFSINSDDPSYFGGYILDNYIAVHEAFNFSKEVWRQLAVNSVYGSWCAAERKEEIIRLIDAHMTEWADKEL</sequence>
<organism evidence="11 12">
    <name type="scientific">Sporidiobolus salmonicolor</name>
    <name type="common">Yeast-like fungus</name>
    <name type="synonym">Sporobolomyces salmonicolor</name>
    <dbReference type="NCBI Taxonomy" id="5005"/>
    <lineage>
        <taxon>Eukaryota</taxon>
        <taxon>Fungi</taxon>
        <taxon>Dikarya</taxon>
        <taxon>Basidiomycota</taxon>
        <taxon>Pucciniomycotina</taxon>
        <taxon>Microbotryomycetes</taxon>
        <taxon>Sporidiobolales</taxon>
        <taxon>Sporidiobolaceae</taxon>
        <taxon>Sporobolomyces</taxon>
    </lineage>
</organism>
<dbReference type="InterPro" id="IPR006650">
    <property type="entry name" value="A/AMP_deam_AS"/>
</dbReference>
<dbReference type="GO" id="GO:0005829">
    <property type="term" value="C:cytosol"/>
    <property type="evidence" value="ECO:0007669"/>
    <property type="project" value="TreeGrafter"/>
</dbReference>
<gene>
    <name evidence="11" type="primary">SPOSA6832_00438</name>
</gene>
<dbReference type="GO" id="GO:0043103">
    <property type="term" value="P:hypoxanthine salvage"/>
    <property type="evidence" value="ECO:0007669"/>
    <property type="project" value="TreeGrafter"/>
</dbReference>
<dbReference type="InterPro" id="IPR001365">
    <property type="entry name" value="A_deaminase_dom"/>
</dbReference>
<evidence type="ECO:0000256" key="6">
    <source>
        <dbReference type="ARBA" id="ARBA00022801"/>
    </source>
</evidence>
<dbReference type="Proteomes" id="UP000243876">
    <property type="component" value="Unassembled WGS sequence"/>
</dbReference>
<evidence type="ECO:0000256" key="7">
    <source>
        <dbReference type="ARBA" id="ARBA00022833"/>
    </source>
</evidence>
<keyword evidence="6" id="KW-0378">Hydrolase</keyword>
<dbReference type="PROSITE" id="PS51190">
    <property type="entry name" value="FATC"/>
    <property type="match status" value="1"/>
</dbReference>
<keyword evidence="4" id="KW-0963">Cytoplasm</keyword>
<evidence type="ECO:0000256" key="4">
    <source>
        <dbReference type="ARBA" id="ARBA00022490"/>
    </source>
</evidence>
<dbReference type="AlphaFoldDB" id="A0A0D6EG24"/>
<evidence type="ECO:0000256" key="3">
    <source>
        <dbReference type="ARBA" id="ARBA00018099"/>
    </source>
</evidence>
<evidence type="ECO:0000256" key="5">
    <source>
        <dbReference type="ARBA" id="ARBA00022723"/>
    </source>
</evidence>
<dbReference type="Pfam" id="PF00962">
    <property type="entry name" value="A_deaminase"/>
    <property type="match status" value="1"/>
</dbReference>
<evidence type="ECO:0000256" key="9">
    <source>
        <dbReference type="ARBA" id="ARBA00023242"/>
    </source>
</evidence>
<dbReference type="PANTHER" id="PTHR43114:SF6">
    <property type="entry name" value="ADENINE DEAMINASE"/>
    <property type="match status" value="1"/>
</dbReference>